<dbReference type="PROSITE" id="PS51005">
    <property type="entry name" value="NAC"/>
    <property type="match status" value="1"/>
</dbReference>
<dbReference type="Proteomes" id="UP001187471">
    <property type="component" value="Unassembled WGS sequence"/>
</dbReference>
<evidence type="ECO:0000313" key="7">
    <source>
        <dbReference type="EMBL" id="KAK2987771.1"/>
    </source>
</evidence>
<keyword evidence="4" id="KW-0804">Transcription</keyword>
<gene>
    <name evidence="7" type="ORF">RJ640_016366</name>
</gene>
<dbReference type="GO" id="GO:0006355">
    <property type="term" value="P:regulation of DNA-templated transcription"/>
    <property type="evidence" value="ECO:0007669"/>
    <property type="project" value="InterPro"/>
</dbReference>
<sequence length="370" mass="42093">LLSSIIPVLLDTNISLPITHLLGQRTGLLSMEREFIPNFHFPPGFRFHPSDEELIVHYLINKINSRPLPADVIAEIELYNYNPWELPKKALFGKDEWYFFSPRDRKYPNGVRPNRSAASGFWKATGTDKPILNSSGSRRIGVKKALVFYEGRPPKGVKTEWAMNEYRLPNTMTRSSRAKGSMRLDDWVLCRVRQKGNMSKNTWEDQETPSKLELLPKLEELPSVHASVNTEINTDWPFKDCPILTSMLAGQVPPIGGIYTGTFHSLGKVKINSTSDLSGSFFNPSRENASEENRCDDLIHSNAKALEDKKNYDLLPDNMLITSATHYFDQSQPQVNVFSPTPATAIMNLHELDEPAFFREDFYRLNLSSN</sequence>
<evidence type="ECO:0000256" key="4">
    <source>
        <dbReference type="ARBA" id="ARBA00023163"/>
    </source>
</evidence>
<dbReference type="Pfam" id="PF02365">
    <property type="entry name" value="NAM"/>
    <property type="match status" value="1"/>
</dbReference>
<evidence type="ECO:0000256" key="3">
    <source>
        <dbReference type="ARBA" id="ARBA00023125"/>
    </source>
</evidence>
<evidence type="ECO:0000256" key="5">
    <source>
        <dbReference type="ARBA" id="ARBA00023242"/>
    </source>
</evidence>
<comment type="subcellular location">
    <subcellularLocation>
        <location evidence="1">Nucleus</location>
    </subcellularLocation>
</comment>
<dbReference type="FunFam" id="2.170.150.80:FF:000008">
    <property type="entry name" value="NAC domain-containing protein 72-like"/>
    <property type="match status" value="1"/>
</dbReference>
<dbReference type="GO" id="GO:0005634">
    <property type="term" value="C:nucleus"/>
    <property type="evidence" value="ECO:0007669"/>
    <property type="project" value="UniProtKB-SubCell"/>
</dbReference>
<organism evidence="7 8">
    <name type="scientific">Escallonia rubra</name>
    <dbReference type="NCBI Taxonomy" id="112253"/>
    <lineage>
        <taxon>Eukaryota</taxon>
        <taxon>Viridiplantae</taxon>
        <taxon>Streptophyta</taxon>
        <taxon>Embryophyta</taxon>
        <taxon>Tracheophyta</taxon>
        <taxon>Spermatophyta</taxon>
        <taxon>Magnoliopsida</taxon>
        <taxon>eudicotyledons</taxon>
        <taxon>Gunneridae</taxon>
        <taxon>Pentapetalae</taxon>
        <taxon>asterids</taxon>
        <taxon>campanulids</taxon>
        <taxon>Escalloniales</taxon>
        <taxon>Escalloniaceae</taxon>
        <taxon>Escallonia</taxon>
    </lineage>
</organism>
<comment type="caution">
    <text evidence="7">The sequence shown here is derived from an EMBL/GenBank/DDBJ whole genome shotgun (WGS) entry which is preliminary data.</text>
</comment>
<feature type="domain" description="NAC" evidence="6">
    <location>
        <begin position="41"/>
        <end position="195"/>
    </location>
</feature>
<proteinExistence type="predicted"/>
<dbReference type="AlphaFoldDB" id="A0AA88RRE6"/>
<accession>A0AA88RRE6</accession>
<dbReference type="PANTHER" id="PTHR31719:SF157">
    <property type="entry name" value="NAC TRANSCRIPTION FACTOR-LIKE PROTEIN"/>
    <property type="match status" value="1"/>
</dbReference>
<dbReference type="InterPro" id="IPR003441">
    <property type="entry name" value="NAC-dom"/>
</dbReference>
<dbReference type="SUPFAM" id="SSF101941">
    <property type="entry name" value="NAC domain"/>
    <property type="match status" value="1"/>
</dbReference>
<protein>
    <recommendedName>
        <fullName evidence="6">NAC domain-containing protein</fullName>
    </recommendedName>
</protein>
<dbReference type="PANTHER" id="PTHR31719">
    <property type="entry name" value="NAC TRANSCRIPTION FACTOR 56"/>
    <property type="match status" value="1"/>
</dbReference>
<evidence type="ECO:0000256" key="2">
    <source>
        <dbReference type="ARBA" id="ARBA00023015"/>
    </source>
</evidence>
<keyword evidence="8" id="KW-1185">Reference proteome</keyword>
<keyword evidence="5" id="KW-0539">Nucleus</keyword>
<dbReference type="Gene3D" id="2.170.150.80">
    <property type="entry name" value="NAC domain"/>
    <property type="match status" value="1"/>
</dbReference>
<keyword evidence="2" id="KW-0805">Transcription regulation</keyword>
<dbReference type="InterPro" id="IPR036093">
    <property type="entry name" value="NAC_dom_sf"/>
</dbReference>
<name>A0AA88RRE6_9ASTE</name>
<evidence type="ECO:0000259" key="6">
    <source>
        <dbReference type="PROSITE" id="PS51005"/>
    </source>
</evidence>
<dbReference type="GO" id="GO:0003677">
    <property type="term" value="F:DNA binding"/>
    <property type="evidence" value="ECO:0007669"/>
    <property type="project" value="UniProtKB-KW"/>
</dbReference>
<keyword evidence="3" id="KW-0238">DNA-binding</keyword>
<evidence type="ECO:0000313" key="8">
    <source>
        <dbReference type="Proteomes" id="UP001187471"/>
    </source>
</evidence>
<feature type="non-terminal residue" evidence="7">
    <location>
        <position position="1"/>
    </location>
</feature>
<dbReference type="EMBL" id="JAVXUO010000939">
    <property type="protein sequence ID" value="KAK2987771.1"/>
    <property type="molecule type" value="Genomic_DNA"/>
</dbReference>
<reference evidence="7" key="1">
    <citation type="submission" date="2022-12" db="EMBL/GenBank/DDBJ databases">
        <title>Draft genome assemblies for two species of Escallonia (Escalloniales).</title>
        <authorList>
            <person name="Chanderbali A."/>
            <person name="Dervinis C."/>
            <person name="Anghel I."/>
            <person name="Soltis D."/>
            <person name="Soltis P."/>
            <person name="Zapata F."/>
        </authorList>
    </citation>
    <scope>NUCLEOTIDE SEQUENCE</scope>
    <source>
        <strain evidence="7">UCBG92.1500</strain>
        <tissue evidence="7">Leaf</tissue>
    </source>
</reference>
<evidence type="ECO:0000256" key="1">
    <source>
        <dbReference type="ARBA" id="ARBA00004123"/>
    </source>
</evidence>